<comment type="caution">
    <text evidence="10">The sequence shown here is derived from an EMBL/GenBank/DDBJ whole genome shotgun (WGS) entry which is preliminary data.</text>
</comment>
<dbReference type="InterPro" id="IPR045822">
    <property type="entry name" value="ACS_CODH_B_C"/>
</dbReference>
<evidence type="ECO:0000256" key="2">
    <source>
        <dbReference type="ARBA" id="ARBA00022485"/>
    </source>
</evidence>
<dbReference type="GO" id="GO:0051539">
    <property type="term" value="F:4 iron, 4 sulfur cluster binding"/>
    <property type="evidence" value="ECO:0007669"/>
    <property type="project" value="UniProtKB-KW"/>
</dbReference>
<evidence type="ECO:0000256" key="6">
    <source>
        <dbReference type="ARBA" id="ARBA00023004"/>
    </source>
</evidence>
<dbReference type="AlphaFoldDB" id="A0A1L8CU90"/>
<feature type="domain" description="Carbon monoxide dehydrogenase subunit alpha ,N-terminal" evidence="8">
    <location>
        <begin position="41"/>
        <end position="122"/>
    </location>
</feature>
<evidence type="ECO:0000259" key="8">
    <source>
        <dbReference type="Pfam" id="PF18537"/>
    </source>
</evidence>
<keyword evidence="11" id="KW-1185">Reference proteome</keyword>
<dbReference type="GO" id="GO:0046872">
    <property type="term" value="F:metal ion binding"/>
    <property type="evidence" value="ECO:0007669"/>
    <property type="project" value="UniProtKB-KW"/>
</dbReference>
<evidence type="ECO:0000313" key="11">
    <source>
        <dbReference type="Proteomes" id="UP000187485"/>
    </source>
</evidence>
<dbReference type="Gene3D" id="3.40.50.2030">
    <property type="match status" value="1"/>
</dbReference>
<dbReference type="NCBIfam" id="NF007078">
    <property type="entry name" value="PRK09529.1"/>
    <property type="match status" value="1"/>
</dbReference>
<dbReference type="STRING" id="870242.cpu_09930"/>
<evidence type="ECO:0000256" key="3">
    <source>
        <dbReference type="ARBA" id="ARBA00022596"/>
    </source>
</evidence>
<dbReference type="Pfam" id="PF03598">
    <property type="entry name" value="CdhC"/>
    <property type="match status" value="1"/>
</dbReference>
<accession>A0A1L8CU90</accession>
<feature type="domain" description="CO dehydrogenase/acetyl-CoA synthase complex beta subunit C-terminal" evidence="9">
    <location>
        <begin position="488"/>
        <end position="732"/>
    </location>
</feature>
<proteinExistence type="predicted"/>
<dbReference type="InterPro" id="IPR011254">
    <property type="entry name" value="Prismane-like_sf"/>
</dbReference>
<dbReference type="InterPro" id="IPR004461">
    <property type="entry name" value="CO_DH/Ac-CoA_synth_bsu"/>
</dbReference>
<dbReference type="EMBL" id="BDJK01000014">
    <property type="protein sequence ID" value="GAV22483.1"/>
    <property type="molecule type" value="Genomic_DNA"/>
</dbReference>
<name>A0A1L8CU90_9THEO</name>
<dbReference type="Pfam" id="PF19436">
    <property type="entry name" value="ACS_CODH_B_C"/>
    <property type="match status" value="1"/>
</dbReference>
<dbReference type="EC" id="2.3.1.169" evidence="1"/>
<evidence type="ECO:0000313" key="10">
    <source>
        <dbReference type="EMBL" id="GAV22483.1"/>
    </source>
</evidence>
<dbReference type="Gene3D" id="3.30.1650.10">
    <property type="entry name" value="Bifunctional carbon monoxide dehydrogenase/acetyl-coa synthase(codh/acs), Chain M, domain 3"/>
    <property type="match status" value="1"/>
</dbReference>
<dbReference type="SUPFAM" id="SSF56821">
    <property type="entry name" value="Prismane protein-like"/>
    <property type="match status" value="1"/>
</dbReference>
<dbReference type="NCBIfam" id="NF040764">
    <property type="entry name" value="CODH_ACS_al_bet"/>
    <property type="match status" value="1"/>
</dbReference>
<gene>
    <name evidence="10" type="ORF">cpu_09930</name>
</gene>
<keyword evidence="6" id="KW-0408">Iron</keyword>
<keyword evidence="7" id="KW-0411">Iron-sulfur</keyword>
<dbReference type="Pfam" id="PF18537">
    <property type="entry name" value="CODH_A_N"/>
    <property type="match status" value="1"/>
</dbReference>
<dbReference type="CDD" id="cd01917">
    <property type="entry name" value="ACS_2"/>
    <property type="match status" value="1"/>
</dbReference>
<dbReference type="GO" id="GO:0006084">
    <property type="term" value="P:acetyl-CoA metabolic process"/>
    <property type="evidence" value="ECO:0007669"/>
    <property type="project" value="InterPro"/>
</dbReference>
<protein>
    <recommendedName>
        <fullName evidence="1">CO-methylating acetyl-CoA synthase</fullName>
        <ecNumber evidence="1">2.3.1.169</ecNumber>
    </recommendedName>
</protein>
<dbReference type="PANTHER" id="PTHR42281:SF1">
    <property type="entry name" value="ACETYL-COA DECARBONYLASE_SYNTHASE COMPLEX SUBUNIT BETA 1"/>
    <property type="match status" value="1"/>
</dbReference>
<dbReference type="InterPro" id="IPR016099">
    <property type="entry name" value="Prismane-like_a/b-sand"/>
</dbReference>
<dbReference type="Proteomes" id="UP000187485">
    <property type="component" value="Unassembled WGS sequence"/>
</dbReference>
<reference evidence="11" key="1">
    <citation type="submission" date="2016-12" db="EMBL/GenBank/DDBJ databases">
        <title>Draft Genome Sequences od Carboxydothermus pertinax and islandicus, Hydrogenogenic Carboxydotrophic Bacteria.</title>
        <authorList>
            <person name="Fukuyama Y."/>
            <person name="Ohmae K."/>
            <person name="Yoneda Y."/>
            <person name="Yoshida T."/>
            <person name="Sako Y."/>
        </authorList>
    </citation>
    <scope>NUCLEOTIDE SEQUENCE [LARGE SCALE GENOMIC DNA]</scope>
    <source>
        <strain evidence="11">Ug1</strain>
    </source>
</reference>
<keyword evidence="3" id="KW-0533">Nickel</keyword>
<evidence type="ECO:0000256" key="5">
    <source>
        <dbReference type="ARBA" id="ARBA00022723"/>
    </source>
</evidence>
<dbReference type="NCBIfam" id="TIGR00316">
    <property type="entry name" value="cdhC"/>
    <property type="match status" value="1"/>
</dbReference>
<evidence type="ECO:0000256" key="4">
    <source>
        <dbReference type="ARBA" id="ARBA00022679"/>
    </source>
</evidence>
<dbReference type="Gene3D" id="3.40.970.20">
    <property type="entry name" value="Carbon monoxide dehydrogenase alpha subunit. Chain D, domain 4"/>
    <property type="match status" value="1"/>
</dbReference>
<dbReference type="PANTHER" id="PTHR42281">
    <property type="match status" value="1"/>
</dbReference>
<dbReference type="GO" id="GO:0043885">
    <property type="term" value="F:anaerobic carbon-monoxide dehydrogenase activity"/>
    <property type="evidence" value="ECO:0007669"/>
    <property type="project" value="InterPro"/>
</dbReference>
<evidence type="ECO:0000259" key="9">
    <source>
        <dbReference type="Pfam" id="PF19436"/>
    </source>
</evidence>
<dbReference type="Gene3D" id="1.10.8.190">
    <property type="entry name" value="Carbon monoxide dehydrogenase alpha subunit. Chain M, domain 1"/>
    <property type="match status" value="1"/>
</dbReference>
<sequence length="732" mass="82226">MSEVINFDQIFDGAIEPGKEPKRLFKEVYEGAITATSYAEILLSRAIAKYGPDHPVGYPDTAYFLPVIRAFSGEEVRTLKDMVPILNRMRSQIKSELTFENARLAGEATWYAAEIIEAIRYLKHSEENPIVVPPWTGFIGDPVVRQYGIKMVDWTIPGEAVIIGRAKDSKAAKKIVDDLMGKGLMLFLCDEIIEQLLEENVKLGVDYIAYPLGNFTQVVHAANYALRAGLMFGGIAPGLREAHRDYQRRRVLAFILYLGEHDMVKTAAAMGGIFTGFPVITDQPLPEDKQIKDWFISEPDYDKIVQTALEVRGIKITSIDIDLPINFGPAFEGESIRKGDMHVEFGGSKTPSFELVRMVGPDEIEDGKVELIGPDIDTVQPGGRLPIGIVVDIYGRKMQEDFEPVLERRIHYFTNYGEGFWHTAQRDLTWIRISKEAFAKGARLKHLGQLLYAKFKQEFPSIVDRVQVTIYTDEQKVLELREEARKKYAERDARLRELSDEAVDTYYSCLLCQSFAPTHVCIVSPERVGLCGAISWLDAKAAYEINPNGPNQPVPKEGLIDPVKGQWEAFNEYIYKNSQRTIERMNLYTIMEYPMTSCGCFEAIMAYMPELNGFMIVNREHSGMTPIGMTFSTLAGMVGGGTQTPGFMGIGKSYIGSKKFVKADGGLARVVWMPKDLKEQLRAIIEERAEEEGLGRDFIDKIADETVGTTVDEVLPFLEEKGHPALTMEPLL</sequence>
<dbReference type="InterPro" id="IPR038571">
    <property type="entry name" value="CO_DH/Ac-CoA_synth_bsu_3_sf"/>
</dbReference>
<keyword evidence="5" id="KW-0479">Metal-binding</keyword>
<dbReference type="OrthoDB" id="9759545at2"/>
<dbReference type="NCBIfam" id="NF003379">
    <property type="entry name" value="PRK04456.1"/>
    <property type="match status" value="1"/>
</dbReference>
<dbReference type="GO" id="GO:0043884">
    <property type="term" value="F:CO-methylating acetyl-CoA synthase activity"/>
    <property type="evidence" value="ECO:0007669"/>
    <property type="project" value="UniProtKB-EC"/>
</dbReference>
<dbReference type="Gene3D" id="3.40.1470.10">
    <property type="entry name" value="Bifunctional carbon monoxide dehydrogenase/acetyl-coa synthase(codh/acs), Chain M, domain 5"/>
    <property type="match status" value="1"/>
</dbReference>
<organism evidence="10 11">
    <name type="scientific">Carboxydothermus pertinax</name>
    <dbReference type="NCBI Taxonomy" id="870242"/>
    <lineage>
        <taxon>Bacteria</taxon>
        <taxon>Bacillati</taxon>
        <taxon>Bacillota</taxon>
        <taxon>Clostridia</taxon>
        <taxon>Thermoanaerobacterales</taxon>
        <taxon>Thermoanaerobacteraceae</taxon>
        <taxon>Carboxydothermus</taxon>
    </lineage>
</organism>
<dbReference type="InterPro" id="IPR041350">
    <property type="entry name" value="CODH_A_N"/>
</dbReference>
<keyword evidence="2" id="KW-0004">4Fe-4S</keyword>
<keyword evidence="4" id="KW-0808">Transferase</keyword>
<evidence type="ECO:0000256" key="1">
    <source>
        <dbReference type="ARBA" id="ARBA00012244"/>
    </source>
</evidence>
<dbReference type="RefSeq" id="WP_088775888.1">
    <property type="nucleotide sequence ID" value="NZ_BDJK01000014.1"/>
</dbReference>
<evidence type="ECO:0000256" key="7">
    <source>
        <dbReference type="ARBA" id="ARBA00023014"/>
    </source>
</evidence>